<feature type="region of interest" description="Disordered" evidence="13">
    <location>
        <begin position="410"/>
        <end position="442"/>
    </location>
</feature>
<feature type="domain" description="Protein kinase" evidence="14">
    <location>
        <begin position="15"/>
        <end position="272"/>
    </location>
</feature>
<evidence type="ECO:0000256" key="4">
    <source>
        <dbReference type="ARBA" id="ARBA00022553"/>
    </source>
</evidence>
<dbReference type="InterPro" id="IPR000719">
    <property type="entry name" value="Prot_kinase_dom"/>
</dbReference>
<dbReference type="Gene3D" id="1.10.510.10">
    <property type="entry name" value="Transferase(Phosphotransferase) domain 1"/>
    <property type="match status" value="1"/>
</dbReference>
<dbReference type="PROSITE" id="PS00107">
    <property type="entry name" value="PROTEIN_KINASE_ATP"/>
    <property type="match status" value="1"/>
</dbReference>
<comment type="cofactor">
    <cofactor evidence="1 9">
        <name>Mg(2+)</name>
        <dbReference type="ChEBI" id="CHEBI:18420"/>
    </cofactor>
</comment>
<dbReference type="FunFam" id="1.10.510.10:FF:000031">
    <property type="entry name" value="Mitogen-activated protein kinase kinase kinase kinase"/>
    <property type="match status" value="1"/>
</dbReference>
<evidence type="ECO:0000256" key="8">
    <source>
        <dbReference type="ARBA" id="ARBA00022840"/>
    </source>
</evidence>
<keyword evidence="5 9" id="KW-0808">Transferase</keyword>
<comment type="caution">
    <text evidence="16">The sequence shown here is derived from an EMBL/GenBank/DDBJ whole genome shotgun (WGS) entry which is preliminary data.</text>
</comment>
<organism evidence="16 17">
    <name type="scientific">Scophthalmus maximus</name>
    <name type="common">Turbot</name>
    <name type="synonym">Psetta maxima</name>
    <dbReference type="NCBI Taxonomy" id="52904"/>
    <lineage>
        <taxon>Eukaryota</taxon>
        <taxon>Metazoa</taxon>
        <taxon>Chordata</taxon>
        <taxon>Craniata</taxon>
        <taxon>Vertebrata</taxon>
        <taxon>Euteleostomi</taxon>
        <taxon>Actinopterygii</taxon>
        <taxon>Neopterygii</taxon>
        <taxon>Teleostei</taxon>
        <taxon>Neoteleostei</taxon>
        <taxon>Acanthomorphata</taxon>
        <taxon>Carangaria</taxon>
        <taxon>Pleuronectiformes</taxon>
        <taxon>Pleuronectoidei</taxon>
        <taxon>Scophthalmidae</taxon>
        <taxon>Scophthalmus</taxon>
    </lineage>
</organism>
<comment type="function">
    <text evidence="9">Serine/threonine kinase that plays a role in the response to environmental stress. Appears to act upstream of the JUN N-terminal pathway.</text>
</comment>
<gene>
    <name evidence="16" type="ORF">F2P81_002179</name>
</gene>
<accession>A0A6A4TQ07</accession>
<sequence>MDTIGVSFLDPLDDYELIHRIGCGTYGDVFKARNIRTSELAAIKIVKLDPGDDITSIQQEITMMKECKHKNIVAYFGSYHRNTKLWICMEYCGGGSLQDIYHVTGPLKEKQIAYVCRETLQGLYHLHETGKMHRDIKGANILLTERGDVKLADFGVAAEISASVAKRKSFIGTPYWMAPEVAAVEKKGGYNHLCDIWAVGITAIELAELQPPMFDLHPMRALMLMSKSNFQPPRLKDKTKWSAGFQSFVKMSLIKNPRKRPSAETLLQHPFVTQLLTRNLVIELLDLANNPELHSTHTHSLDDNELEVGEMAPDKIQSAGKHLSVERTLSEEQFDQVKFGPQLRKVTEPYPDLQGSYDDDWSLSGDEGNSPSLLECVEQALQLRSLTIRRAPSSDGGKKGGLFGPSTASLPAFSSLTPGTEDGDPTARPSCTLGPDTAVAVDSPSTTDQHLILGAEEGIYTLNLNELHEDTLEKLLPQRCTWLYVMNNVLMSVSGKSSQLYSHSLTALFEQRGHLQKKHGSLSLGTNRLTERISTRKFAISVKIPDTKGCRTCSVARNPYTDSTFLCGAVPSGLVLLLWYEPLQKFMHLKHIATRLPDSLPVFELLVLVTDEFPQLCVGVRDCSNGKPPTSQQLKFDIIELNGTPVSVPESGALRAVQVTQLDRDTVLIAVEKTVRIVNLGGLPTKELASEMVFDFPIETLVCLQDSVLAFWKHGLKGKSFHSNEVTQEITDESRVFRVLGNSRDIILHSTPTDDPSALSNLYILTGHESSY</sequence>
<dbReference type="Pfam" id="PF00780">
    <property type="entry name" value="CNH"/>
    <property type="match status" value="1"/>
</dbReference>
<protein>
    <recommendedName>
        <fullName evidence="9">Mitogen-activated protein kinase kinase kinase kinase</fullName>
        <ecNumber evidence="9">2.7.11.1</ecNumber>
    </recommendedName>
</protein>
<evidence type="ECO:0000256" key="9">
    <source>
        <dbReference type="PIRNR" id="PIRNR038172"/>
    </source>
</evidence>
<dbReference type="PROSITE" id="PS50011">
    <property type="entry name" value="PROTEIN_KINASE_DOM"/>
    <property type="match status" value="1"/>
</dbReference>
<feature type="region of interest" description="Disordered" evidence="13">
    <location>
        <begin position="340"/>
        <end position="365"/>
    </location>
</feature>
<evidence type="ECO:0000259" key="14">
    <source>
        <dbReference type="PROSITE" id="PS50011"/>
    </source>
</evidence>
<name>A0A6A4TQ07_SCOMX</name>
<evidence type="ECO:0000256" key="6">
    <source>
        <dbReference type="ARBA" id="ARBA00022741"/>
    </source>
</evidence>
<dbReference type="Pfam" id="PF00069">
    <property type="entry name" value="Pkinase"/>
    <property type="match status" value="1"/>
</dbReference>
<keyword evidence="3 9" id="KW-0723">Serine/threonine-protein kinase</keyword>
<evidence type="ECO:0000256" key="1">
    <source>
        <dbReference type="ARBA" id="ARBA00001946"/>
    </source>
</evidence>
<dbReference type="SMART" id="SM00036">
    <property type="entry name" value="CNH"/>
    <property type="match status" value="1"/>
</dbReference>
<evidence type="ECO:0000256" key="11">
    <source>
        <dbReference type="PIRSR" id="PIRSR038172-2"/>
    </source>
</evidence>
<keyword evidence="6 9" id="KW-0547">Nucleotide-binding</keyword>
<evidence type="ECO:0000256" key="12">
    <source>
        <dbReference type="PROSITE-ProRule" id="PRU10141"/>
    </source>
</evidence>
<dbReference type="PANTHER" id="PTHR48012">
    <property type="entry name" value="STERILE20-LIKE KINASE, ISOFORM B-RELATED"/>
    <property type="match status" value="1"/>
</dbReference>
<feature type="binding site" evidence="11 12">
    <location>
        <position position="44"/>
    </location>
    <ligand>
        <name>ATP</name>
        <dbReference type="ChEBI" id="CHEBI:30616"/>
    </ligand>
</feature>
<comment type="catalytic activity">
    <reaction evidence="9">
        <text>L-threonyl-[protein] + ATP = O-phospho-L-threonyl-[protein] + ADP + H(+)</text>
        <dbReference type="Rhea" id="RHEA:46608"/>
        <dbReference type="Rhea" id="RHEA-COMP:11060"/>
        <dbReference type="Rhea" id="RHEA-COMP:11605"/>
        <dbReference type="ChEBI" id="CHEBI:15378"/>
        <dbReference type="ChEBI" id="CHEBI:30013"/>
        <dbReference type="ChEBI" id="CHEBI:30616"/>
        <dbReference type="ChEBI" id="CHEBI:61977"/>
        <dbReference type="ChEBI" id="CHEBI:456216"/>
        <dbReference type="EC" id="2.7.11.1"/>
    </reaction>
</comment>
<dbReference type="InterPro" id="IPR021160">
    <property type="entry name" value="MAPKKKK"/>
</dbReference>
<evidence type="ECO:0000256" key="13">
    <source>
        <dbReference type="SAM" id="MobiDB-lite"/>
    </source>
</evidence>
<dbReference type="InterPro" id="IPR001180">
    <property type="entry name" value="CNH_dom"/>
</dbReference>
<dbReference type="SMART" id="SM00220">
    <property type="entry name" value="S_TKc"/>
    <property type="match status" value="1"/>
</dbReference>
<evidence type="ECO:0000313" key="16">
    <source>
        <dbReference type="EMBL" id="KAF0045650.1"/>
    </source>
</evidence>
<dbReference type="AlphaFoldDB" id="A0A6A4TQ07"/>
<keyword evidence="8 9" id="KW-0067">ATP-binding</keyword>
<dbReference type="Proteomes" id="UP000438429">
    <property type="component" value="Unassembled WGS sequence"/>
</dbReference>
<evidence type="ECO:0000256" key="2">
    <source>
        <dbReference type="ARBA" id="ARBA00008874"/>
    </source>
</evidence>
<evidence type="ECO:0000256" key="7">
    <source>
        <dbReference type="ARBA" id="ARBA00022777"/>
    </source>
</evidence>
<feature type="domain" description="CNH" evidence="15">
    <location>
        <begin position="435"/>
        <end position="745"/>
    </location>
</feature>
<dbReference type="GO" id="GO:0005737">
    <property type="term" value="C:cytoplasm"/>
    <property type="evidence" value="ECO:0007669"/>
    <property type="project" value="TreeGrafter"/>
</dbReference>
<dbReference type="EMBL" id="VEVO01000002">
    <property type="protein sequence ID" value="KAF0045650.1"/>
    <property type="molecule type" value="Genomic_DNA"/>
</dbReference>
<dbReference type="PROSITE" id="PS50219">
    <property type="entry name" value="CNH"/>
    <property type="match status" value="1"/>
</dbReference>
<evidence type="ECO:0000256" key="5">
    <source>
        <dbReference type="ARBA" id="ARBA00022679"/>
    </source>
</evidence>
<proteinExistence type="inferred from homology"/>
<dbReference type="SUPFAM" id="SSF56112">
    <property type="entry name" value="Protein kinase-like (PK-like)"/>
    <property type="match status" value="1"/>
</dbReference>
<dbReference type="PIRSF" id="PIRSF038172">
    <property type="entry name" value="MAPKKKK"/>
    <property type="match status" value="1"/>
</dbReference>
<dbReference type="PANTHER" id="PTHR48012:SF30">
    <property type="entry name" value="NON-SPECIFIC SERINE_THREONINE PROTEIN KINASE"/>
    <property type="match status" value="1"/>
</dbReference>
<comment type="catalytic activity">
    <reaction evidence="9">
        <text>L-seryl-[protein] + ATP = O-phospho-L-seryl-[protein] + ADP + H(+)</text>
        <dbReference type="Rhea" id="RHEA:17989"/>
        <dbReference type="Rhea" id="RHEA-COMP:9863"/>
        <dbReference type="Rhea" id="RHEA-COMP:11604"/>
        <dbReference type="ChEBI" id="CHEBI:15378"/>
        <dbReference type="ChEBI" id="CHEBI:29999"/>
        <dbReference type="ChEBI" id="CHEBI:30616"/>
        <dbReference type="ChEBI" id="CHEBI:83421"/>
        <dbReference type="ChEBI" id="CHEBI:456216"/>
        <dbReference type="EC" id="2.7.11.1"/>
    </reaction>
</comment>
<dbReference type="InterPro" id="IPR011009">
    <property type="entry name" value="Kinase-like_dom_sf"/>
</dbReference>
<dbReference type="InterPro" id="IPR050629">
    <property type="entry name" value="STE20/SPS1-PAK"/>
</dbReference>
<comment type="similarity">
    <text evidence="2 9">Belongs to the protein kinase superfamily. STE Ser/Thr protein kinase family. STE20 subfamily.</text>
</comment>
<dbReference type="CDD" id="cd06613">
    <property type="entry name" value="STKc_MAP4K3_like"/>
    <property type="match status" value="1"/>
</dbReference>
<dbReference type="EC" id="2.7.11.1" evidence="9"/>
<evidence type="ECO:0000259" key="15">
    <source>
        <dbReference type="PROSITE" id="PS50219"/>
    </source>
</evidence>
<feature type="binding site" evidence="11">
    <location>
        <begin position="21"/>
        <end position="29"/>
    </location>
    <ligand>
        <name>ATP</name>
        <dbReference type="ChEBI" id="CHEBI:30616"/>
    </ligand>
</feature>
<dbReference type="GO" id="GO:0005524">
    <property type="term" value="F:ATP binding"/>
    <property type="evidence" value="ECO:0007669"/>
    <property type="project" value="UniProtKB-UniRule"/>
</dbReference>
<dbReference type="InterPro" id="IPR017441">
    <property type="entry name" value="Protein_kinase_ATP_BS"/>
</dbReference>
<evidence type="ECO:0000256" key="3">
    <source>
        <dbReference type="ARBA" id="ARBA00022527"/>
    </source>
</evidence>
<keyword evidence="4" id="KW-0597">Phosphoprotein</keyword>
<evidence type="ECO:0000313" key="17">
    <source>
        <dbReference type="Proteomes" id="UP000438429"/>
    </source>
</evidence>
<feature type="active site" description="Proton acceptor" evidence="10">
    <location>
        <position position="135"/>
    </location>
</feature>
<reference evidence="16 17" key="1">
    <citation type="submission" date="2019-06" db="EMBL/GenBank/DDBJ databases">
        <title>Draft genomes of female and male turbot (Scophthalmus maximus).</title>
        <authorList>
            <person name="Xu H."/>
            <person name="Xu X.-W."/>
            <person name="Shao C."/>
            <person name="Chen S."/>
        </authorList>
    </citation>
    <scope>NUCLEOTIDE SEQUENCE [LARGE SCALE GENOMIC DNA]</scope>
    <source>
        <strain evidence="16">Ysfricsl-2016a</strain>
        <tissue evidence="16">Blood</tissue>
    </source>
</reference>
<keyword evidence="7 9" id="KW-0418">Kinase</keyword>
<dbReference type="GO" id="GO:0008349">
    <property type="term" value="F:MAP kinase kinase kinase kinase activity"/>
    <property type="evidence" value="ECO:0007669"/>
    <property type="project" value="InterPro"/>
</dbReference>
<evidence type="ECO:0000256" key="10">
    <source>
        <dbReference type="PIRSR" id="PIRSR038172-1"/>
    </source>
</evidence>